<dbReference type="GO" id="GO:0030431">
    <property type="term" value="P:sleep"/>
    <property type="evidence" value="ECO:0007669"/>
    <property type="project" value="InterPro"/>
</dbReference>
<gene>
    <name evidence="4" type="ORF">WR25_13637</name>
</gene>
<feature type="transmembrane region" description="Helical" evidence="3">
    <location>
        <begin position="147"/>
        <end position="169"/>
    </location>
</feature>
<proteinExistence type="predicted"/>
<comment type="caution">
    <text evidence="4">The sequence shown here is derived from an EMBL/GenBank/DDBJ whole genome shotgun (WGS) entry which is preliminary data.</text>
</comment>
<reference evidence="4 5" key="1">
    <citation type="journal article" date="2017" name="Curr. Biol.">
        <title>Genome architecture and evolution of a unichromosomal asexual nematode.</title>
        <authorList>
            <person name="Fradin H."/>
            <person name="Zegar C."/>
            <person name="Gutwein M."/>
            <person name="Lucas J."/>
            <person name="Kovtun M."/>
            <person name="Corcoran D."/>
            <person name="Baugh L.R."/>
            <person name="Kiontke K."/>
            <person name="Gunsalus K."/>
            <person name="Fitch D.H."/>
            <person name="Piano F."/>
        </authorList>
    </citation>
    <scope>NUCLEOTIDE SEQUENCE [LARGE SCALE GENOMIC DNA]</scope>
    <source>
        <strain evidence="4">PF1309</strain>
    </source>
</reference>
<keyword evidence="1" id="KW-0732">Signal</keyword>
<sequence>MLLYFMVKFGRSQEVTTVKSANGNNSEPAGLKCYHCISQLPIENINEEAQVAFKQILYNQYNIPPSHPFCSDAEAYEFGTVEEEHCEREQDQCVKLKHEASGLEFVIRGCLSSLYNPPYKPVNELRCTESPPYQCFCTSSLCNANPLMGRVSFSISIFTSVIALISFMIL</sequence>
<dbReference type="Pfam" id="PF17064">
    <property type="entry name" value="QVR"/>
    <property type="match status" value="1"/>
</dbReference>
<dbReference type="InterPro" id="IPR045860">
    <property type="entry name" value="Snake_toxin-like_sf"/>
</dbReference>
<keyword evidence="3" id="KW-0812">Transmembrane</keyword>
<dbReference type="Proteomes" id="UP000218231">
    <property type="component" value="Unassembled WGS sequence"/>
</dbReference>
<evidence type="ECO:0000313" key="5">
    <source>
        <dbReference type="Proteomes" id="UP000218231"/>
    </source>
</evidence>
<keyword evidence="3" id="KW-1133">Transmembrane helix</keyword>
<dbReference type="OrthoDB" id="5836372at2759"/>
<dbReference type="SUPFAM" id="SSF57302">
    <property type="entry name" value="Snake toxin-like"/>
    <property type="match status" value="1"/>
</dbReference>
<evidence type="ECO:0000256" key="1">
    <source>
        <dbReference type="ARBA" id="ARBA00022729"/>
    </source>
</evidence>
<keyword evidence="3" id="KW-0472">Membrane</keyword>
<dbReference type="AlphaFoldDB" id="A0A2A2KPB8"/>
<dbReference type="InterPro" id="IPR031424">
    <property type="entry name" value="QVR-like"/>
</dbReference>
<organism evidence="4 5">
    <name type="scientific">Diploscapter pachys</name>
    <dbReference type="NCBI Taxonomy" id="2018661"/>
    <lineage>
        <taxon>Eukaryota</taxon>
        <taxon>Metazoa</taxon>
        <taxon>Ecdysozoa</taxon>
        <taxon>Nematoda</taxon>
        <taxon>Chromadorea</taxon>
        <taxon>Rhabditida</taxon>
        <taxon>Rhabditina</taxon>
        <taxon>Rhabditomorpha</taxon>
        <taxon>Rhabditoidea</taxon>
        <taxon>Rhabditidae</taxon>
        <taxon>Diploscapter</taxon>
    </lineage>
</organism>
<accession>A0A2A2KPB8</accession>
<protein>
    <submittedName>
        <fullName evidence="4">Uncharacterized protein</fullName>
    </submittedName>
</protein>
<evidence type="ECO:0000313" key="4">
    <source>
        <dbReference type="EMBL" id="PAV75821.1"/>
    </source>
</evidence>
<dbReference type="EMBL" id="LIAE01008035">
    <property type="protein sequence ID" value="PAV75821.1"/>
    <property type="molecule type" value="Genomic_DNA"/>
</dbReference>
<keyword evidence="5" id="KW-1185">Reference proteome</keyword>
<evidence type="ECO:0000256" key="2">
    <source>
        <dbReference type="ARBA" id="ARBA00023180"/>
    </source>
</evidence>
<evidence type="ECO:0000256" key="3">
    <source>
        <dbReference type="SAM" id="Phobius"/>
    </source>
</evidence>
<dbReference type="GO" id="GO:0032222">
    <property type="term" value="P:regulation of synaptic transmission, cholinergic"/>
    <property type="evidence" value="ECO:0007669"/>
    <property type="project" value="InterPro"/>
</dbReference>
<keyword evidence="2" id="KW-0325">Glycoprotein</keyword>
<name>A0A2A2KPB8_9BILA</name>